<keyword evidence="2" id="KW-1185">Reference proteome</keyword>
<dbReference type="Proteomes" id="UP000092993">
    <property type="component" value="Unassembled WGS sequence"/>
</dbReference>
<dbReference type="OrthoDB" id="3270264at2759"/>
<evidence type="ECO:0000313" key="2">
    <source>
        <dbReference type="Proteomes" id="UP000092993"/>
    </source>
</evidence>
<accession>A0A1C7MNK7</accession>
<dbReference type="AlphaFoldDB" id="A0A1C7MNK7"/>
<protein>
    <submittedName>
        <fullName evidence="1">Uncharacterized protein</fullName>
    </submittedName>
</protein>
<comment type="caution">
    <text evidence="1">The sequence shown here is derived from an EMBL/GenBank/DDBJ whole genome shotgun (WGS) entry which is preliminary data.</text>
</comment>
<dbReference type="EMBL" id="LUGG01000002">
    <property type="protein sequence ID" value="OBZ78388.1"/>
    <property type="molecule type" value="Genomic_DNA"/>
</dbReference>
<gene>
    <name evidence="1" type="ORF">A0H81_02180</name>
</gene>
<reference evidence="1 2" key="1">
    <citation type="submission" date="2016-03" db="EMBL/GenBank/DDBJ databases">
        <title>Whole genome sequencing of Grifola frondosa 9006-11.</title>
        <authorList>
            <person name="Min B."/>
            <person name="Park H."/>
            <person name="Kim J.-G."/>
            <person name="Cho H."/>
            <person name="Oh Y.-L."/>
            <person name="Kong W.-S."/>
            <person name="Choi I.-G."/>
        </authorList>
    </citation>
    <scope>NUCLEOTIDE SEQUENCE [LARGE SCALE GENOMIC DNA]</scope>
    <source>
        <strain evidence="1 2">9006-11</strain>
    </source>
</reference>
<organism evidence="1 2">
    <name type="scientific">Grifola frondosa</name>
    <name type="common">Maitake</name>
    <name type="synonym">Polyporus frondosus</name>
    <dbReference type="NCBI Taxonomy" id="5627"/>
    <lineage>
        <taxon>Eukaryota</taxon>
        <taxon>Fungi</taxon>
        <taxon>Dikarya</taxon>
        <taxon>Basidiomycota</taxon>
        <taxon>Agaricomycotina</taxon>
        <taxon>Agaricomycetes</taxon>
        <taxon>Polyporales</taxon>
        <taxon>Grifolaceae</taxon>
        <taxon>Grifola</taxon>
    </lineage>
</organism>
<name>A0A1C7MNK7_GRIFR</name>
<proteinExistence type="predicted"/>
<evidence type="ECO:0000313" key="1">
    <source>
        <dbReference type="EMBL" id="OBZ78388.1"/>
    </source>
</evidence>
<sequence length="91" mass="10614">MHGDTMAQIRLHELLIDDILYCWQQSLLDENSRRQQLDVDTGIHLFFVDRVRGDTRMVELQEWPGLGCFRLTFTELITAKICINASKPPHC</sequence>